<evidence type="ECO:0000256" key="1">
    <source>
        <dbReference type="SAM" id="Coils"/>
    </source>
</evidence>
<dbReference type="GeneID" id="30418017"/>
<keyword evidence="1" id="KW-0175">Coiled coil</keyword>
<accession>A0A1J1ACQ1</accession>
<evidence type="ECO:0000313" key="3">
    <source>
        <dbReference type="EMBL" id="APE95932.1"/>
    </source>
</evidence>
<dbReference type="RefSeq" id="WP_071933245.1">
    <property type="nucleotide sequence ID" value="NZ_CP016804.1"/>
</dbReference>
<reference evidence="4" key="1">
    <citation type="submission" date="2016-08" db="EMBL/GenBank/DDBJ databases">
        <title>Discovery of first anaerobic lithoheterotrophic haloarchae widely represented in hypersaline habitats.</title>
        <authorList>
            <person name="Sorokin D.Y."/>
            <person name="Kublanov I.V."/>
            <person name="Roman P."/>
            <person name="Sinninghe Damste J.S."/>
            <person name="Golyshin P.N."/>
            <person name="Rojo D."/>
            <person name="Ciordia S."/>
            <person name="Mena Md.C."/>
            <person name="Ferrer M."/>
            <person name="Smedile F."/>
            <person name="Messina E."/>
            <person name="La Cono V."/>
            <person name="Yakimov M.M."/>
        </authorList>
    </citation>
    <scope>NUCLEOTIDE SEQUENCE [LARGE SCALE GENOMIC DNA]</scope>
    <source>
        <strain evidence="4">HSR6</strain>
    </source>
</reference>
<sequence>MTDGDADSARVEELAATVDGLTTELLDLQERVRLLEAELTEETDSEKSVEELFAAEETGDDDGEDRDVETIGDDIIVG</sequence>
<organism evidence="3 4">
    <name type="scientific">Halodesulfurarchaeum formicicum</name>
    <dbReference type="NCBI Taxonomy" id="1873524"/>
    <lineage>
        <taxon>Archaea</taxon>
        <taxon>Methanobacteriati</taxon>
        <taxon>Methanobacteriota</taxon>
        <taxon>Stenosarchaea group</taxon>
        <taxon>Halobacteria</taxon>
        <taxon>Halobacteriales</taxon>
        <taxon>Halobacteriaceae</taxon>
        <taxon>Halodesulfurarchaeum</taxon>
    </lineage>
</organism>
<gene>
    <name evidence="3" type="ORF">HSR6_1489</name>
</gene>
<protein>
    <submittedName>
        <fullName evidence="3">Uncharacterized protein</fullName>
    </submittedName>
</protein>
<dbReference type="KEGG" id="hhsr:HSR6_1489"/>
<feature type="region of interest" description="Disordered" evidence="2">
    <location>
        <begin position="55"/>
        <end position="78"/>
    </location>
</feature>
<dbReference type="InterPro" id="IPR055940">
    <property type="entry name" value="DUF7518"/>
</dbReference>
<feature type="coiled-coil region" evidence="1">
    <location>
        <begin position="11"/>
        <end position="45"/>
    </location>
</feature>
<dbReference type="Proteomes" id="UP000186165">
    <property type="component" value="Chromosome"/>
</dbReference>
<keyword evidence="4" id="KW-1185">Reference proteome</keyword>
<name>A0A1J1ACQ1_9EURY</name>
<dbReference type="Pfam" id="PF24362">
    <property type="entry name" value="DUF7518"/>
    <property type="match status" value="1"/>
</dbReference>
<dbReference type="EMBL" id="CP016804">
    <property type="protein sequence ID" value="APE95932.1"/>
    <property type="molecule type" value="Genomic_DNA"/>
</dbReference>
<evidence type="ECO:0000256" key="2">
    <source>
        <dbReference type="SAM" id="MobiDB-lite"/>
    </source>
</evidence>
<proteinExistence type="predicted"/>
<evidence type="ECO:0000313" key="4">
    <source>
        <dbReference type="Proteomes" id="UP000186165"/>
    </source>
</evidence>
<feature type="compositionally biased region" description="Acidic residues" evidence="2">
    <location>
        <begin position="55"/>
        <end position="72"/>
    </location>
</feature>
<dbReference type="AlphaFoldDB" id="A0A1J1ACQ1"/>